<dbReference type="AlphaFoldDB" id="A0A067DA88"/>
<evidence type="ECO:0000313" key="2">
    <source>
        <dbReference type="EMBL" id="KDO38480.1"/>
    </source>
</evidence>
<dbReference type="SUPFAM" id="SSF50405">
    <property type="entry name" value="Actin-crosslinking proteins"/>
    <property type="match status" value="1"/>
</dbReference>
<organism evidence="2 3">
    <name type="scientific">Citrus sinensis</name>
    <name type="common">Sweet orange</name>
    <name type="synonym">Citrus aurantium var. sinensis</name>
    <dbReference type="NCBI Taxonomy" id="2711"/>
    <lineage>
        <taxon>Eukaryota</taxon>
        <taxon>Viridiplantae</taxon>
        <taxon>Streptophyta</taxon>
        <taxon>Embryophyta</taxon>
        <taxon>Tracheophyta</taxon>
        <taxon>Spermatophyta</taxon>
        <taxon>Magnoliopsida</taxon>
        <taxon>eudicotyledons</taxon>
        <taxon>Gunneridae</taxon>
        <taxon>Pentapetalae</taxon>
        <taxon>rosids</taxon>
        <taxon>malvids</taxon>
        <taxon>Sapindales</taxon>
        <taxon>Rutaceae</taxon>
        <taxon>Aurantioideae</taxon>
        <taxon>Citrus</taxon>
    </lineage>
</organism>
<dbReference type="SMR" id="A0A067DA88"/>
<dbReference type="InterPro" id="IPR008999">
    <property type="entry name" value="Actin-crosslinking"/>
</dbReference>
<name>A0A067DA88_CITSI</name>
<dbReference type="CDD" id="cd00257">
    <property type="entry name" value="beta-trefoil_FSCN-like"/>
    <property type="match status" value="1"/>
</dbReference>
<dbReference type="EMBL" id="KK788005">
    <property type="protein sequence ID" value="KDO38480.1"/>
    <property type="molecule type" value="Genomic_DNA"/>
</dbReference>
<gene>
    <name evidence="2" type="ORF">CISIN_1g020265mg</name>
</gene>
<dbReference type="PANTHER" id="PTHR10551:SF14">
    <property type="entry name" value="CELLULASE CONTAINING PROTEIN, EXPRESSED"/>
    <property type="match status" value="1"/>
</dbReference>
<dbReference type="Proteomes" id="UP000027120">
    <property type="component" value="Unassembled WGS sequence"/>
</dbReference>
<evidence type="ECO:0000313" key="3">
    <source>
        <dbReference type="Proteomes" id="UP000027120"/>
    </source>
</evidence>
<proteinExistence type="predicted"/>
<dbReference type="PANTHER" id="PTHR10551">
    <property type="entry name" value="FASCIN"/>
    <property type="match status" value="1"/>
</dbReference>
<dbReference type="SUPFAM" id="SSF51445">
    <property type="entry name" value="(Trans)glycosidases"/>
    <property type="match status" value="1"/>
</dbReference>
<dbReference type="GO" id="GO:0051015">
    <property type="term" value="F:actin filament binding"/>
    <property type="evidence" value="ECO:0007669"/>
    <property type="project" value="InterPro"/>
</dbReference>
<feature type="domain" description="DUF7910" evidence="1">
    <location>
        <begin position="42"/>
        <end position="138"/>
    </location>
</feature>
<sequence length="267" mass="29976">MASPTKTFWMEHNFSLNRLLSANIFVQRTVEAQLLLQTGHLHQLWRINETNFHFRVFNKQFIGLDTNGNGIDIVAESNTPRSSETFEIVRNSNDLSRVRIKAPNGFFLQAKTEELVTADYEGATSWGDDDPSVFEMTIAGRMQGEFQVTNGYGPQKAPQVMRKHWSTYIVEDDFKFIAGNGLNAVRIPVGWWMASDPTPPAPYVGGSLRALDNAFTWAGYAFFPVPSDITISVTTSQDLTIMGGPVHNTPKYGVPKPMMLWSQHQCP</sequence>
<reference evidence="2 3" key="1">
    <citation type="submission" date="2014-04" db="EMBL/GenBank/DDBJ databases">
        <authorList>
            <consortium name="International Citrus Genome Consortium"/>
            <person name="Gmitter F."/>
            <person name="Chen C."/>
            <person name="Farmerie W."/>
            <person name="Harkins T."/>
            <person name="Desany B."/>
            <person name="Mohiuddin M."/>
            <person name="Kodira C."/>
            <person name="Borodovsky M."/>
            <person name="Lomsadze A."/>
            <person name="Burns P."/>
            <person name="Jenkins J."/>
            <person name="Prochnik S."/>
            <person name="Shu S."/>
            <person name="Chapman J."/>
            <person name="Pitluck S."/>
            <person name="Schmutz J."/>
            <person name="Rokhsar D."/>
        </authorList>
    </citation>
    <scope>NUCLEOTIDE SEQUENCE</scope>
</reference>
<evidence type="ECO:0000259" key="1">
    <source>
        <dbReference type="Pfam" id="PF25490"/>
    </source>
</evidence>
<dbReference type="Gene3D" id="2.80.10.50">
    <property type="match status" value="1"/>
</dbReference>
<dbReference type="Pfam" id="PF25490">
    <property type="entry name" value="DUF7910"/>
    <property type="match status" value="1"/>
</dbReference>
<dbReference type="GO" id="GO:0007015">
    <property type="term" value="P:actin filament organization"/>
    <property type="evidence" value="ECO:0007669"/>
    <property type="project" value="InterPro"/>
</dbReference>
<dbReference type="InterPro" id="IPR057232">
    <property type="entry name" value="DUF7910"/>
</dbReference>
<dbReference type="InterPro" id="IPR010431">
    <property type="entry name" value="Fascin"/>
</dbReference>
<dbReference type="Gene3D" id="3.20.20.80">
    <property type="entry name" value="Glycosidases"/>
    <property type="match status" value="1"/>
</dbReference>
<keyword evidence="3" id="KW-1185">Reference proteome</keyword>
<accession>A0A067DA88</accession>
<protein>
    <recommendedName>
        <fullName evidence="1">DUF7910 domain-containing protein</fullName>
    </recommendedName>
</protein>
<dbReference type="InterPro" id="IPR017853">
    <property type="entry name" value="GH"/>
</dbReference>